<name>A0A7W7DI85_9ACTN</name>
<proteinExistence type="predicted"/>
<reference evidence="2 3" key="1">
    <citation type="submission" date="2020-08" db="EMBL/GenBank/DDBJ databases">
        <title>Sequencing the genomes of 1000 actinobacteria strains.</title>
        <authorList>
            <person name="Klenk H.-P."/>
        </authorList>
    </citation>
    <scope>NUCLEOTIDE SEQUENCE [LARGE SCALE GENOMIC DNA]</scope>
    <source>
        <strain evidence="2 3">DSM 40483</strain>
    </source>
</reference>
<dbReference type="RefSeq" id="WP_376777886.1">
    <property type="nucleotide sequence ID" value="NZ_JACHMS010000001.1"/>
</dbReference>
<feature type="region of interest" description="Disordered" evidence="1">
    <location>
        <begin position="69"/>
        <end position="97"/>
    </location>
</feature>
<sequence length="97" mass="10574">MPWRRCPGRRSRRVGDPGDTGCIAAYLDRFLTARGISLLRPSYRNRDIPQPAEALLKTVRQLIESVNDTLKSNSTSSSTVDAPSRASVSGGPSGSWQ</sequence>
<dbReference type="AlphaFoldDB" id="A0A7W7DI85"/>
<comment type="caution">
    <text evidence="2">The sequence shown here is derived from an EMBL/GenBank/DDBJ whole genome shotgun (WGS) entry which is preliminary data.</text>
</comment>
<gene>
    <name evidence="2" type="ORF">BJ965_000087</name>
</gene>
<keyword evidence="3" id="KW-1185">Reference proteome</keyword>
<evidence type="ECO:0000313" key="2">
    <source>
        <dbReference type="EMBL" id="MBB4710205.1"/>
    </source>
</evidence>
<dbReference type="Proteomes" id="UP000565089">
    <property type="component" value="Unassembled WGS sequence"/>
</dbReference>
<dbReference type="GeneID" id="95799854"/>
<protein>
    <submittedName>
        <fullName evidence="2">Uncharacterized protein</fullName>
    </submittedName>
</protein>
<evidence type="ECO:0000313" key="3">
    <source>
        <dbReference type="Proteomes" id="UP000565089"/>
    </source>
</evidence>
<evidence type="ECO:0000256" key="1">
    <source>
        <dbReference type="SAM" id="MobiDB-lite"/>
    </source>
</evidence>
<accession>A0A7W7DI85</accession>
<dbReference type="EMBL" id="JACHMS010000001">
    <property type="protein sequence ID" value="MBB4710205.1"/>
    <property type="molecule type" value="Genomic_DNA"/>
</dbReference>
<feature type="compositionally biased region" description="Polar residues" evidence="1">
    <location>
        <begin position="69"/>
        <end position="81"/>
    </location>
</feature>
<organism evidence="2 3">
    <name type="scientific">Streptomyces luteogriseus</name>
    <dbReference type="NCBI Taxonomy" id="68233"/>
    <lineage>
        <taxon>Bacteria</taxon>
        <taxon>Bacillati</taxon>
        <taxon>Actinomycetota</taxon>
        <taxon>Actinomycetes</taxon>
        <taxon>Kitasatosporales</taxon>
        <taxon>Streptomycetaceae</taxon>
        <taxon>Streptomyces</taxon>
    </lineage>
</organism>